<dbReference type="OrthoDB" id="5431013at2759"/>
<accession>A0A1L9WIJ2</accession>
<dbReference type="RefSeq" id="XP_020052328.1">
    <property type="nucleotide sequence ID" value="XM_020197693.1"/>
</dbReference>
<evidence type="ECO:0000313" key="2">
    <source>
        <dbReference type="EMBL" id="OJJ95988.1"/>
    </source>
</evidence>
<dbReference type="EMBL" id="KV878987">
    <property type="protein sequence ID" value="OJJ95988.1"/>
    <property type="molecule type" value="Genomic_DNA"/>
</dbReference>
<evidence type="ECO:0000256" key="1">
    <source>
        <dbReference type="SAM" id="MobiDB-lite"/>
    </source>
</evidence>
<sequence length="115" mass="12494">MPRFSKEFSQPRIMISSTRRNGSSRYTSAILGIAATGIHRSIKLISFTSQVKSAQDDITDIAENVSLNTSISAAVGWAGDNETPQPKLPAVPTIHDLSNKDHNDNQTTAPRTQQS</sequence>
<dbReference type="Proteomes" id="UP000184546">
    <property type="component" value="Unassembled WGS sequence"/>
</dbReference>
<proteinExistence type="predicted"/>
<dbReference type="VEuPathDB" id="FungiDB:ASPACDRAFT_1859758"/>
<dbReference type="AlphaFoldDB" id="A0A1L9WIJ2"/>
<feature type="region of interest" description="Disordered" evidence="1">
    <location>
        <begin position="78"/>
        <end position="115"/>
    </location>
</feature>
<name>A0A1L9WIJ2_ASPA1</name>
<protein>
    <submittedName>
        <fullName evidence="2">Uncharacterized protein</fullName>
    </submittedName>
</protein>
<organism evidence="2 3">
    <name type="scientific">Aspergillus aculeatus (strain ATCC 16872 / CBS 172.66 / WB 5094)</name>
    <dbReference type="NCBI Taxonomy" id="690307"/>
    <lineage>
        <taxon>Eukaryota</taxon>
        <taxon>Fungi</taxon>
        <taxon>Dikarya</taxon>
        <taxon>Ascomycota</taxon>
        <taxon>Pezizomycotina</taxon>
        <taxon>Eurotiomycetes</taxon>
        <taxon>Eurotiomycetidae</taxon>
        <taxon>Eurotiales</taxon>
        <taxon>Aspergillaceae</taxon>
        <taxon>Aspergillus</taxon>
        <taxon>Aspergillus subgen. Circumdati</taxon>
    </lineage>
</organism>
<gene>
    <name evidence="2" type="ORF">ASPACDRAFT_1859758</name>
</gene>
<reference evidence="3" key="1">
    <citation type="journal article" date="2017" name="Genome Biol.">
        <title>Comparative genomics reveals high biological diversity and specific adaptations in the industrially and medically important fungal genus Aspergillus.</title>
        <authorList>
            <person name="de Vries R.P."/>
            <person name="Riley R."/>
            <person name="Wiebenga A."/>
            <person name="Aguilar-Osorio G."/>
            <person name="Amillis S."/>
            <person name="Uchima C.A."/>
            <person name="Anderluh G."/>
            <person name="Asadollahi M."/>
            <person name="Askin M."/>
            <person name="Barry K."/>
            <person name="Battaglia E."/>
            <person name="Bayram O."/>
            <person name="Benocci T."/>
            <person name="Braus-Stromeyer S.A."/>
            <person name="Caldana C."/>
            <person name="Canovas D."/>
            <person name="Cerqueira G.C."/>
            <person name="Chen F."/>
            <person name="Chen W."/>
            <person name="Choi C."/>
            <person name="Clum A."/>
            <person name="Dos Santos R.A."/>
            <person name="Damasio A.R."/>
            <person name="Diallinas G."/>
            <person name="Emri T."/>
            <person name="Fekete E."/>
            <person name="Flipphi M."/>
            <person name="Freyberg S."/>
            <person name="Gallo A."/>
            <person name="Gournas C."/>
            <person name="Habgood R."/>
            <person name="Hainaut M."/>
            <person name="Harispe M.L."/>
            <person name="Henrissat B."/>
            <person name="Hilden K.S."/>
            <person name="Hope R."/>
            <person name="Hossain A."/>
            <person name="Karabika E."/>
            <person name="Karaffa L."/>
            <person name="Karanyi Z."/>
            <person name="Krasevec N."/>
            <person name="Kuo A."/>
            <person name="Kusch H."/>
            <person name="LaButti K."/>
            <person name="Lagendijk E.L."/>
            <person name="Lapidus A."/>
            <person name="Levasseur A."/>
            <person name="Lindquist E."/>
            <person name="Lipzen A."/>
            <person name="Logrieco A.F."/>
            <person name="MacCabe A."/>
            <person name="Maekelae M.R."/>
            <person name="Malavazi I."/>
            <person name="Melin P."/>
            <person name="Meyer V."/>
            <person name="Mielnichuk N."/>
            <person name="Miskei M."/>
            <person name="Molnar A.P."/>
            <person name="Mule G."/>
            <person name="Ngan C.Y."/>
            <person name="Orejas M."/>
            <person name="Orosz E."/>
            <person name="Ouedraogo J.P."/>
            <person name="Overkamp K.M."/>
            <person name="Park H.-S."/>
            <person name="Perrone G."/>
            <person name="Piumi F."/>
            <person name="Punt P.J."/>
            <person name="Ram A.F."/>
            <person name="Ramon A."/>
            <person name="Rauscher S."/>
            <person name="Record E."/>
            <person name="Riano-Pachon D.M."/>
            <person name="Robert V."/>
            <person name="Roehrig J."/>
            <person name="Ruller R."/>
            <person name="Salamov A."/>
            <person name="Salih N.S."/>
            <person name="Samson R.A."/>
            <person name="Sandor E."/>
            <person name="Sanguinetti M."/>
            <person name="Schuetze T."/>
            <person name="Sepcic K."/>
            <person name="Shelest E."/>
            <person name="Sherlock G."/>
            <person name="Sophianopoulou V."/>
            <person name="Squina F.M."/>
            <person name="Sun H."/>
            <person name="Susca A."/>
            <person name="Todd R.B."/>
            <person name="Tsang A."/>
            <person name="Unkles S.E."/>
            <person name="van de Wiele N."/>
            <person name="van Rossen-Uffink D."/>
            <person name="Oliveira J.V."/>
            <person name="Vesth T.C."/>
            <person name="Visser J."/>
            <person name="Yu J.-H."/>
            <person name="Zhou M."/>
            <person name="Andersen M.R."/>
            <person name="Archer D.B."/>
            <person name="Baker S.E."/>
            <person name="Benoit I."/>
            <person name="Brakhage A.A."/>
            <person name="Braus G.H."/>
            <person name="Fischer R."/>
            <person name="Frisvad J.C."/>
            <person name="Goldman G.H."/>
            <person name="Houbraken J."/>
            <person name="Oakley B."/>
            <person name="Pocsi I."/>
            <person name="Scazzocchio C."/>
            <person name="Seiboth B."/>
            <person name="vanKuyk P.A."/>
            <person name="Wortman J."/>
            <person name="Dyer P.S."/>
            <person name="Grigoriev I.V."/>
        </authorList>
    </citation>
    <scope>NUCLEOTIDE SEQUENCE [LARGE SCALE GENOMIC DNA]</scope>
    <source>
        <strain evidence="3">ATCC 16872 / CBS 172.66 / WB 5094</strain>
    </source>
</reference>
<dbReference type="GeneID" id="30971507"/>
<evidence type="ECO:0000313" key="3">
    <source>
        <dbReference type="Proteomes" id="UP000184546"/>
    </source>
</evidence>
<keyword evidence="3" id="KW-1185">Reference proteome</keyword>
<feature type="compositionally biased region" description="Polar residues" evidence="1">
    <location>
        <begin position="105"/>
        <end position="115"/>
    </location>
</feature>